<dbReference type="RefSeq" id="WP_377010229.1">
    <property type="nucleotide sequence ID" value="NZ_JBHSLV010000032.1"/>
</dbReference>
<comment type="caution">
    <text evidence="1">The sequence shown here is derived from an EMBL/GenBank/DDBJ whole genome shotgun (WGS) entry which is preliminary data.</text>
</comment>
<protein>
    <recommendedName>
        <fullName evidence="3">Peptidoglycan binding protein</fullName>
    </recommendedName>
</protein>
<evidence type="ECO:0008006" key="3">
    <source>
        <dbReference type="Google" id="ProtNLM"/>
    </source>
</evidence>
<evidence type="ECO:0000313" key="2">
    <source>
        <dbReference type="Proteomes" id="UP001596104"/>
    </source>
</evidence>
<accession>A0ABW0HDL3</accession>
<dbReference type="Proteomes" id="UP001596104">
    <property type="component" value="Unassembled WGS sequence"/>
</dbReference>
<organism evidence="1 2">
    <name type="scientific">Bosea vestrisii</name>
    <dbReference type="NCBI Taxonomy" id="151416"/>
    <lineage>
        <taxon>Bacteria</taxon>
        <taxon>Pseudomonadati</taxon>
        <taxon>Pseudomonadota</taxon>
        <taxon>Alphaproteobacteria</taxon>
        <taxon>Hyphomicrobiales</taxon>
        <taxon>Boseaceae</taxon>
        <taxon>Bosea</taxon>
    </lineage>
</organism>
<keyword evidence="2" id="KW-1185">Reference proteome</keyword>
<evidence type="ECO:0000313" key="1">
    <source>
        <dbReference type="EMBL" id="MFC5394740.1"/>
    </source>
</evidence>
<dbReference type="EMBL" id="JBHSLV010000032">
    <property type="protein sequence ID" value="MFC5394740.1"/>
    <property type="molecule type" value="Genomic_DNA"/>
</dbReference>
<proteinExistence type="predicted"/>
<sequence>MPGPPLSIRFAVGAGASPNKDDDVAKIITLLREIDEWAGGTPDADRTNFKAAILTFQRVNRVGGGDGIVSPGIERPRTLRIMNIRADRLVEPEKGIGFPETADVTIRFQVPPSAQYSQGDKRWREQVLNDSKDLIWAKGCALTACATMIAARGIKFQEPHLATVKSVLANKNPSYALDPTIVTPATLEAWMSYGSQGYAGRSKGRSDLDFGYLTGGFGKRVWLYSQYKDSATSFAQISGWLKSGLGVVAHVSNEGTINHWVVLTGHDDTGIFSVMDRSCGLQFVYFSQLDRFNRYHFS</sequence>
<gene>
    <name evidence="1" type="ORF">ACFPPC_19050</name>
</gene>
<reference evidence="2" key="1">
    <citation type="journal article" date="2019" name="Int. J. Syst. Evol. Microbiol.">
        <title>The Global Catalogue of Microorganisms (GCM) 10K type strain sequencing project: providing services to taxonomists for standard genome sequencing and annotation.</title>
        <authorList>
            <consortium name="The Broad Institute Genomics Platform"/>
            <consortium name="The Broad Institute Genome Sequencing Center for Infectious Disease"/>
            <person name="Wu L."/>
            <person name="Ma J."/>
        </authorList>
    </citation>
    <scope>NUCLEOTIDE SEQUENCE [LARGE SCALE GENOMIC DNA]</scope>
    <source>
        <strain evidence="2">CGMCC 1.16326</strain>
    </source>
</reference>
<name>A0ABW0HDL3_9HYPH</name>